<evidence type="ECO:0000259" key="6">
    <source>
        <dbReference type="Pfam" id="PF04542"/>
    </source>
</evidence>
<dbReference type="InterPro" id="IPR013325">
    <property type="entry name" value="RNA_pol_sigma_r2"/>
</dbReference>
<feature type="domain" description="RNA polymerase sigma-70 region 2" evidence="6">
    <location>
        <begin position="21"/>
        <end position="85"/>
    </location>
</feature>
<evidence type="ECO:0000256" key="1">
    <source>
        <dbReference type="ARBA" id="ARBA00010641"/>
    </source>
</evidence>
<dbReference type="NCBIfam" id="TIGR02937">
    <property type="entry name" value="sigma70-ECF"/>
    <property type="match status" value="1"/>
</dbReference>
<proteinExistence type="inferred from homology"/>
<keyword evidence="9" id="KW-1185">Reference proteome</keyword>
<dbReference type="Pfam" id="PF04542">
    <property type="entry name" value="Sigma70_r2"/>
    <property type="match status" value="1"/>
</dbReference>
<dbReference type="RefSeq" id="WP_344734993.1">
    <property type="nucleotide sequence ID" value="NZ_BAAAZH010000028.1"/>
</dbReference>
<dbReference type="Proteomes" id="UP001501495">
    <property type="component" value="Unassembled WGS sequence"/>
</dbReference>
<dbReference type="InterPro" id="IPR036388">
    <property type="entry name" value="WH-like_DNA-bd_sf"/>
</dbReference>
<evidence type="ECO:0000256" key="3">
    <source>
        <dbReference type="ARBA" id="ARBA00023082"/>
    </source>
</evidence>
<dbReference type="CDD" id="cd06171">
    <property type="entry name" value="Sigma70_r4"/>
    <property type="match status" value="1"/>
</dbReference>
<evidence type="ECO:0000259" key="7">
    <source>
        <dbReference type="Pfam" id="PF08281"/>
    </source>
</evidence>
<keyword evidence="3" id="KW-0731">Sigma factor</keyword>
<protein>
    <submittedName>
        <fullName evidence="8">SigE family RNA polymerase sigma factor</fullName>
    </submittedName>
</protein>
<dbReference type="Gene3D" id="1.10.10.10">
    <property type="entry name" value="Winged helix-like DNA-binding domain superfamily/Winged helix DNA-binding domain"/>
    <property type="match status" value="1"/>
</dbReference>
<dbReference type="InterPro" id="IPR039425">
    <property type="entry name" value="RNA_pol_sigma-70-like"/>
</dbReference>
<gene>
    <name evidence="8" type="ORF">GCM10022215_37330</name>
</gene>
<evidence type="ECO:0000313" key="8">
    <source>
        <dbReference type="EMBL" id="GAA4127089.1"/>
    </source>
</evidence>
<organism evidence="8 9">
    <name type="scientific">Nocardioides fonticola</name>
    <dbReference type="NCBI Taxonomy" id="450363"/>
    <lineage>
        <taxon>Bacteria</taxon>
        <taxon>Bacillati</taxon>
        <taxon>Actinomycetota</taxon>
        <taxon>Actinomycetes</taxon>
        <taxon>Propionibacteriales</taxon>
        <taxon>Nocardioidaceae</taxon>
        <taxon>Nocardioides</taxon>
    </lineage>
</organism>
<sequence length="183" mass="20204">MSTDDRTSAISGTTEEFVAFVHATAPQLHRSALLLTGDHHLAEDLTQATYARVFASWRRVQRAGNPVAYTRTILTNTFLSQKRLRRSGETTGRIADIGETLTERAAGPGTGAHDDPSVRMTLFDALAQLSPTDRAVLVARYWEDRSTEQTARDLGITETAVRTRAKRALERLRPLVSDLEGIV</sequence>
<evidence type="ECO:0000256" key="2">
    <source>
        <dbReference type="ARBA" id="ARBA00023015"/>
    </source>
</evidence>
<reference evidence="9" key="1">
    <citation type="journal article" date="2019" name="Int. J. Syst. Evol. Microbiol.">
        <title>The Global Catalogue of Microorganisms (GCM) 10K type strain sequencing project: providing services to taxonomists for standard genome sequencing and annotation.</title>
        <authorList>
            <consortium name="The Broad Institute Genomics Platform"/>
            <consortium name="The Broad Institute Genome Sequencing Center for Infectious Disease"/>
            <person name="Wu L."/>
            <person name="Ma J."/>
        </authorList>
    </citation>
    <scope>NUCLEOTIDE SEQUENCE [LARGE SCALE GENOMIC DNA]</scope>
    <source>
        <strain evidence="9">JCM 16703</strain>
    </source>
</reference>
<accession>A0ABP7XWF4</accession>
<keyword evidence="5" id="KW-0804">Transcription</keyword>
<evidence type="ECO:0000256" key="5">
    <source>
        <dbReference type="ARBA" id="ARBA00023163"/>
    </source>
</evidence>
<evidence type="ECO:0000256" key="4">
    <source>
        <dbReference type="ARBA" id="ARBA00023125"/>
    </source>
</evidence>
<keyword evidence="2" id="KW-0805">Transcription regulation</keyword>
<comment type="similarity">
    <text evidence="1">Belongs to the sigma-70 factor family. ECF subfamily.</text>
</comment>
<feature type="domain" description="RNA polymerase sigma factor 70 region 4 type 2" evidence="7">
    <location>
        <begin position="122"/>
        <end position="172"/>
    </location>
</feature>
<dbReference type="Pfam" id="PF08281">
    <property type="entry name" value="Sigma70_r4_2"/>
    <property type="match status" value="1"/>
</dbReference>
<dbReference type="Gene3D" id="1.10.1740.10">
    <property type="match status" value="1"/>
</dbReference>
<comment type="caution">
    <text evidence="8">The sequence shown here is derived from an EMBL/GenBank/DDBJ whole genome shotgun (WGS) entry which is preliminary data.</text>
</comment>
<dbReference type="InterPro" id="IPR014284">
    <property type="entry name" value="RNA_pol_sigma-70_dom"/>
</dbReference>
<dbReference type="InterPro" id="IPR007627">
    <property type="entry name" value="RNA_pol_sigma70_r2"/>
</dbReference>
<keyword evidence="4" id="KW-0238">DNA-binding</keyword>
<dbReference type="SUPFAM" id="SSF88659">
    <property type="entry name" value="Sigma3 and sigma4 domains of RNA polymerase sigma factors"/>
    <property type="match status" value="1"/>
</dbReference>
<dbReference type="PANTHER" id="PTHR43133:SF50">
    <property type="entry name" value="ECF RNA POLYMERASE SIGMA FACTOR SIGM"/>
    <property type="match status" value="1"/>
</dbReference>
<evidence type="ECO:0000313" key="9">
    <source>
        <dbReference type="Proteomes" id="UP001501495"/>
    </source>
</evidence>
<dbReference type="PANTHER" id="PTHR43133">
    <property type="entry name" value="RNA POLYMERASE ECF-TYPE SIGMA FACTO"/>
    <property type="match status" value="1"/>
</dbReference>
<dbReference type="InterPro" id="IPR013249">
    <property type="entry name" value="RNA_pol_sigma70_r4_t2"/>
</dbReference>
<name>A0ABP7XWF4_9ACTN</name>
<dbReference type="EMBL" id="BAAAZH010000028">
    <property type="protein sequence ID" value="GAA4127089.1"/>
    <property type="molecule type" value="Genomic_DNA"/>
</dbReference>
<dbReference type="InterPro" id="IPR013324">
    <property type="entry name" value="RNA_pol_sigma_r3/r4-like"/>
</dbReference>
<dbReference type="SUPFAM" id="SSF88946">
    <property type="entry name" value="Sigma2 domain of RNA polymerase sigma factors"/>
    <property type="match status" value="1"/>
</dbReference>